<dbReference type="RefSeq" id="WP_159100485.1">
    <property type="nucleotide sequence ID" value="NZ_CALTZT010000002.1"/>
</dbReference>
<proteinExistence type="predicted"/>
<reference evidence="1 2" key="1">
    <citation type="submission" date="2017-02" db="EMBL/GenBank/DDBJ databases">
        <authorList>
            <person name="Peterson S.W."/>
        </authorList>
    </citation>
    <scope>NUCLEOTIDE SEQUENCE [LARGE SCALE GENOMIC DNA]</scope>
    <source>
        <strain evidence="1 2">ATCC 700135</strain>
    </source>
</reference>
<gene>
    <name evidence="1" type="ORF">SAMN02745205_00320</name>
</gene>
<accession>A0A1T4JRI7</accession>
<organism evidence="1 2">
    <name type="scientific">Porphyromonas cangingivalis</name>
    <dbReference type="NCBI Taxonomy" id="36874"/>
    <lineage>
        <taxon>Bacteria</taxon>
        <taxon>Pseudomonadati</taxon>
        <taxon>Bacteroidota</taxon>
        <taxon>Bacteroidia</taxon>
        <taxon>Bacteroidales</taxon>
        <taxon>Porphyromonadaceae</taxon>
        <taxon>Porphyromonas</taxon>
    </lineage>
</organism>
<sequence>MSITNLIDYDNITIVQGVNGIRLCEETWMKERDIHVDVSQYVNIVGEETSSTDER</sequence>
<evidence type="ECO:0000313" key="1">
    <source>
        <dbReference type="EMBL" id="SJZ32790.1"/>
    </source>
</evidence>
<dbReference type="Proteomes" id="UP000189956">
    <property type="component" value="Unassembled WGS sequence"/>
</dbReference>
<dbReference type="AlphaFoldDB" id="A0A1T4JRI7"/>
<evidence type="ECO:0000313" key="2">
    <source>
        <dbReference type="Proteomes" id="UP000189956"/>
    </source>
</evidence>
<dbReference type="EMBL" id="FUWL01000003">
    <property type="protein sequence ID" value="SJZ32790.1"/>
    <property type="molecule type" value="Genomic_DNA"/>
</dbReference>
<name>A0A1T4JRI7_PORCN</name>
<protein>
    <submittedName>
        <fullName evidence="1">Uncharacterized protein</fullName>
    </submittedName>
</protein>